<dbReference type="Proteomes" id="UP001219518">
    <property type="component" value="Unassembled WGS sequence"/>
</dbReference>
<dbReference type="InterPro" id="IPR050951">
    <property type="entry name" value="Retrovirus_Pol_polyprotein"/>
</dbReference>
<reference evidence="4" key="2">
    <citation type="journal article" date="2023" name="BMC Genomics">
        <title>Pest status, molecular evolution, and epigenetic factors derived from the genome assembly of Frankliniella fusca, a thysanopteran phytovirus vector.</title>
        <authorList>
            <person name="Catto M.A."/>
            <person name="Labadie P.E."/>
            <person name="Jacobson A.L."/>
            <person name="Kennedy G.G."/>
            <person name="Srinivasan R."/>
            <person name="Hunt B.G."/>
        </authorList>
    </citation>
    <scope>NUCLEOTIDE SEQUENCE</scope>
    <source>
        <strain evidence="4">PL_HMW_Pooled</strain>
    </source>
</reference>
<name>A0AAE1LH58_9NEOP</name>
<dbReference type="Gene3D" id="4.10.60.10">
    <property type="entry name" value="Zinc finger, CCHC-type"/>
    <property type="match status" value="1"/>
</dbReference>
<dbReference type="Pfam" id="PF00098">
    <property type="entry name" value="zf-CCHC"/>
    <property type="match status" value="1"/>
</dbReference>
<sequence length="617" mass="68464">MTDLYAEDEGGKAVIVEGGKETWADYKRRLEQSLYQQGFRTDEGRKRALLTCSSPELYRLMVALCYPRVLEKDTVTYGEIIGLLDEQFEEEVSEAMSEFLFEARVQRGGESVAEWLADLRQLAIPCRFLEADLNRRLRQRLIRGVADKQTQGKLLGAVNLDLKEAVRIIKTEMRTKAESAALNRQPSNPEPAVETHDASNIMHMQRLDCPRCGGGHAPDQCWARDKTCNTCGKMGHLSRKCFSAKGGKRGGGGGGDNQRRRQQQQRVQNVSENCEKTAEQTAPPQHAPSGGAGTDPTPKTQEQVGNIRAQWEEWEYRVGQVTTAGLVYPGPDLVNVTVEGKHFTVELDNGAPTGMMSEEQFRRHWPDKILTPERGALQMWNGAPAQAVSHCEVEVQINQQAARLPLLVAKGNGPFIMGRLWMDTFNFKVTGPVAVARPGATPGLGLGTTIDHTNIDNASKSTGLISITSITPRIIELLDKRMIGLTFAILDTRISDAEGEDKARLVCLREETLSAFASHGIFGGKGYPVEHISKFFPKLSSLILQKVEALATSRKYKSKLERELVAQLMHLELSRMGKISEELKQPNKDCSSANQRVPTMYVELCHLVSSRPSHNES</sequence>
<keyword evidence="1" id="KW-0479">Metal-binding</keyword>
<comment type="caution">
    <text evidence="4">The sequence shown here is derived from an EMBL/GenBank/DDBJ whole genome shotgun (WGS) entry which is preliminary data.</text>
</comment>
<dbReference type="GO" id="GO:0008270">
    <property type="term" value="F:zinc ion binding"/>
    <property type="evidence" value="ECO:0007669"/>
    <property type="project" value="UniProtKB-KW"/>
</dbReference>
<dbReference type="SUPFAM" id="SSF50630">
    <property type="entry name" value="Acid proteases"/>
    <property type="match status" value="1"/>
</dbReference>
<feature type="domain" description="CCHC-type" evidence="3">
    <location>
        <begin position="228"/>
        <end position="241"/>
    </location>
</feature>
<dbReference type="EMBL" id="JAHWGI010000973">
    <property type="protein sequence ID" value="KAK3919250.1"/>
    <property type="molecule type" value="Genomic_DNA"/>
</dbReference>
<organism evidence="4 5">
    <name type="scientific">Frankliniella fusca</name>
    <dbReference type="NCBI Taxonomy" id="407009"/>
    <lineage>
        <taxon>Eukaryota</taxon>
        <taxon>Metazoa</taxon>
        <taxon>Ecdysozoa</taxon>
        <taxon>Arthropoda</taxon>
        <taxon>Hexapoda</taxon>
        <taxon>Insecta</taxon>
        <taxon>Pterygota</taxon>
        <taxon>Neoptera</taxon>
        <taxon>Paraneoptera</taxon>
        <taxon>Thysanoptera</taxon>
        <taxon>Terebrantia</taxon>
        <taxon>Thripoidea</taxon>
        <taxon>Thripidae</taxon>
        <taxon>Frankliniella</taxon>
    </lineage>
</organism>
<feature type="region of interest" description="Disordered" evidence="2">
    <location>
        <begin position="242"/>
        <end position="304"/>
    </location>
</feature>
<accession>A0AAE1LH58</accession>
<evidence type="ECO:0000313" key="4">
    <source>
        <dbReference type="EMBL" id="KAK3919250.1"/>
    </source>
</evidence>
<dbReference type="InterPro" id="IPR021109">
    <property type="entry name" value="Peptidase_aspartic_dom_sf"/>
</dbReference>
<evidence type="ECO:0000313" key="5">
    <source>
        <dbReference type="Proteomes" id="UP001219518"/>
    </source>
</evidence>
<keyword evidence="1" id="KW-0863">Zinc-finger</keyword>
<evidence type="ECO:0000256" key="2">
    <source>
        <dbReference type="SAM" id="MobiDB-lite"/>
    </source>
</evidence>
<protein>
    <submittedName>
        <fullName evidence="4">Gag polyprotein</fullName>
    </submittedName>
</protein>
<dbReference type="PROSITE" id="PS50158">
    <property type="entry name" value="ZF_CCHC"/>
    <property type="match status" value="1"/>
</dbReference>
<keyword evidence="1" id="KW-0862">Zinc</keyword>
<keyword evidence="5" id="KW-1185">Reference proteome</keyword>
<reference evidence="4" key="1">
    <citation type="submission" date="2021-07" db="EMBL/GenBank/DDBJ databases">
        <authorList>
            <person name="Catto M.A."/>
            <person name="Jacobson A."/>
            <person name="Kennedy G."/>
            <person name="Labadie P."/>
            <person name="Hunt B.G."/>
            <person name="Srinivasan R."/>
        </authorList>
    </citation>
    <scope>NUCLEOTIDE SEQUENCE</scope>
    <source>
        <strain evidence="4">PL_HMW_Pooled</strain>
        <tissue evidence="4">Head</tissue>
    </source>
</reference>
<evidence type="ECO:0000259" key="3">
    <source>
        <dbReference type="PROSITE" id="PS50158"/>
    </source>
</evidence>
<proteinExistence type="predicted"/>
<gene>
    <name evidence="4" type="ORF">KUF71_008399</name>
</gene>
<dbReference type="InterPro" id="IPR001878">
    <property type="entry name" value="Znf_CCHC"/>
</dbReference>
<evidence type="ECO:0000256" key="1">
    <source>
        <dbReference type="PROSITE-ProRule" id="PRU00047"/>
    </source>
</evidence>
<dbReference type="GO" id="GO:0003676">
    <property type="term" value="F:nucleic acid binding"/>
    <property type="evidence" value="ECO:0007669"/>
    <property type="project" value="InterPro"/>
</dbReference>
<dbReference type="PANTHER" id="PTHR37984:SF13">
    <property type="entry name" value="RIBONUCLEASE H"/>
    <property type="match status" value="1"/>
</dbReference>
<dbReference type="AlphaFoldDB" id="A0AAE1LH58"/>
<dbReference type="PANTHER" id="PTHR37984">
    <property type="entry name" value="PROTEIN CBG26694"/>
    <property type="match status" value="1"/>
</dbReference>